<feature type="chain" id="PRO_5047478360" description="Secreted protein" evidence="1">
    <location>
        <begin position="29"/>
        <end position="226"/>
    </location>
</feature>
<dbReference type="Pfam" id="PF14273">
    <property type="entry name" value="DUF4360"/>
    <property type="match status" value="1"/>
</dbReference>
<evidence type="ECO:0000313" key="2">
    <source>
        <dbReference type="EMBL" id="GAA2515772.1"/>
    </source>
</evidence>
<name>A0ABN3N774_9ACTN</name>
<dbReference type="Proteomes" id="UP001499978">
    <property type="component" value="Unassembled WGS sequence"/>
</dbReference>
<evidence type="ECO:0000256" key="1">
    <source>
        <dbReference type="SAM" id="SignalP"/>
    </source>
</evidence>
<accession>A0ABN3N774</accession>
<evidence type="ECO:0000313" key="3">
    <source>
        <dbReference type="Proteomes" id="UP001499978"/>
    </source>
</evidence>
<gene>
    <name evidence="2" type="ORF">GCM10010201_10330</name>
</gene>
<dbReference type="InterPro" id="IPR025649">
    <property type="entry name" value="DUF4360"/>
</dbReference>
<feature type="signal peptide" evidence="1">
    <location>
        <begin position="1"/>
        <end position="28"/>
    </location>
</feature>
<keyword evidence="3" id="KW-1185">Reference proteome</keyword>
<dbReference type="PANTHER" id="PTHR38847">
    <property type="match status" value="1"/>
</dbReference>
<proteinExistence type="predicted"/>
<keyword evidence="1" id="KW-0732">Signal</keyword>
<organism evidence="2 3">
    <name type="scientific">Pilimelia columellifera subsp. columellifera</name>
    <dbReference type="NCBI Taxonomy" id="706583"/>
    <lineage>
        <taxon>Bacteria</taxon>
        <taxon>Bacillati</taxon>
        <taxon>Actinomycetota</taxon>
        <taxon>Actinomycetes</taxon>
        <taxon>Micromonosporales</taxon>
        <taxon>Micromonosporaceae</taxon>
        <taxon>Pilimelia</taxon>
    </lineage>
</organism>
<dbReference type="RefSeq" id="WP_344169038.1">
    <property type="nucleotide sequence ID" value="NZ_BAAARY010000003.1"/>
</dbReference>
<evidence type="ECO:0008006" key="4">
    <source>
        <dbReference type="Google" id="ProtNLM"/>
    </source>
</evidence>
<reference evidence="2 3" key="1">
    <citation type="journal article" date="2019" name="Int. J. Syst. Evol. Microbiol.">
        <title>The Global Catalogue of Microorganisms (GCM) 10K type strain sequencing project: providing services to taxonomists for standard genome sequencing and annotation.</title>
        <authorList>
            <consortium name="The Broad Institute Genomics Platform"/>
            <consortium name="The Broad Institute Genome Sequencing Center for Infectious Disease"/>
            <person name="Wu L."/>
            <person name="Ma J."/>
        </authorList>
    </citation>
    <scope>NUCLEOTIDE SEQUENCE [LARGE SCALE GENOMIC DNA]</scope>
    <source>
        <strain evidence="2 3">JCM 3367</strain>
    </source>
</reference>
<comment type="caution">
    <text evidence="2">The sequence shown here is derived from an EMBL/GenBank/DDBJ whole genome shotgun (WGS) entry which is preliminary data.</text>
</comment>
<dbReference type="EMBL" id="BAAARY010000003">
    <property type="protein sequence ID" value="GAA2515772.1"/>
    <property type="molecule type" value="Genomic_DNA"/>
</dbReference>
<sequence length="226" mass="24245">MKRSLVGFGALVAAASLAVSGLTAPAAAAPVAETFFDGPPSSQVYIKDVAFGGTGCNRDNTTVSLSNDRKVMTMIHDEFEVKAGLVNNSNGTTVWENLVRKNCAVTLQLAFPRGWQFAVVTAIFSGYADLARKADGTQTTTYKWAGESKNSVGSTKLTGPYADMYAFTDKRPTLSYSECGATRALNYNAMVAVNSGRAPRDSSSLMTLDTQEVDVATEWSFQWRSC</sequence>
<protein>
    <recommendedName>
        <fullName evidence="4">Secreted protein</fullName>
    </recommendedName>
</protein>
<dbReference type="PANTHER" id="PTHR38847:SF1">
    <property type="entry name" value="PSEUDOURIDINE SYNTHASE RSUA_RLUA-LIKE DOMAIN-CONTAINING PROTEIN"/>
    <property type="match status" value="1"/>
</dbReference>